<keyword evidence="2" id="KW-1185">Reference proteome</keyword>
<dbReference type="KEGG" id="chu:CHU_2899"/>
<dbReference type="Proteomes" id="UP000001822">
    <property type="component" value="Chromosome"/>
</dbReference>
<sequence length="87" mass="10202">MPPVLLFIFLNLYIDVYTKTNKNNSARKPNRIRHAGRCIVRHGQRAFSRIKSMLRKIVCKTFKIIQSASDYIVEIITNYFLEIPTDT</sequence>
<name>A0A6N4SUS9_CYTH3</name>
<organism evidence="1 2">
    <name type="scientific">Cytophaga hutchinsonii (strain ATCC 33406 / DSM 1761 / CIP 103989 / NBRC 15051 / NCIMB 9469 / D465)</name>
    <dbReference type="NCBI Taxonomy" id="269798"/>
    <lineage>
        <taxon>Bacteria</taxon>
        <taxon>Pseudomonadati</taxon>
        <taxon>Bacteroidota</taxon>
        <taxon>Cytophagia</taxon>
        <taxon>Cytophagales</taxon>
        <taxon>Cytophagaceae</taxon>
        <taxon>Cytophaga</taxon>
    </lineage>
</organism>
<dbReference type="EMBL" id="CP000383">
    <property type="protein sequence ID" value="ABG60145.1"/>
    <property type="molecule type" value="Genomic_DNA"/>
</dbReference>
<evidence type="ECO:0000313" key="1">
    <source>
        <dbReference type="EMBL" id="ABG60145.1"/>
    </source>
</evidence>
<gene>
    <name evidence="1" type="ordered locus">CHU_2899</name>
</gene>
<reference evidence="1 2" key="1">
    <citation type="journal article" date="2007" name="Appl. Environ. Microbiol.">
        <title>Genome sequence of the cellulolytic gliding bacterium Cytophaga hutchinsonii.</title>
        <authorList>
            <person name="Xie G."/>
            <person name="Bruce D.C."/>
            <person name="Challacombe J.F."/>
            <person name="Chertkov O."/>
            <person name="Detter J.C."/>
            <person name="Gilna P."/>
            <person name="Han C.S."/>
            <person name="Lucas S."/>
            <person name="Misra M."/>
            <person name="Myers G.L."/>
            <person name="Richardson P."/>
            <person name="Tapia R."/>
            <person name="Thayer N."/>
            <person name="Thompson L.S."/>
            <person name="Brettin T.S."/>
            <person name="Henrissat B."/>
            <person name="Wilson D.B."/>
            <person name="McBride M.J."/>
        </authorList>
    </citation>
    <scope>NUCLEOTIDE SEQUENCE [LARGE SCALE GENOMIC DNA]</scope>
    <source>
        <strain evidence="2">ATCC 33406 / DSM 1761 / CIP 103989 / NBRC 15051 / NCIMB 9469 / D465</strain>
    </source>
</reference>
<proteinExistence type="predicted"/>
<dbReference type="AlphaFoldDB" id="A0A6N4SUS9"/>
<evidence type="ECO:0000313" key="2">
    <source>
        <dbReference type="Proteomes" id="UP000001822"/>
    </source>
</evidence>
<protein>
    <submittedName>
        <fullName evidence="1">Uncharacterized protein</fullName>
    </submittedName>
</protein>
<accession>A0A6N4SUS9</accession>